<evidence type="ECO:0000259" key="6">
    <source>
        <dbReference type="Pfam" id="PF03888"/>
    </source>
</evidence>
<name>A0ABP9ZVI2_9GAMM</name>
<feature type="signal peptide" evidence="5">
    <location>
        <begin position="1"/>
        <end position="18"/>
    </location>
</feature>
<feature type="chain" id="PRO_5045628831" evidence="5">
    <location>
        <begin position="19"/>
        <end position="341"/>
    </location>
</feature>
<feature type="domain" description="MucB/RseB C-terminal" evidence="7">
    <location>
        <begin position="219"/>
        <end position="317"/>
    </location>
</feature>
<dbReference type="PANTHER" id="PTHR38782">
    <property type="match status" value="1"/>
</dbReference>
<evidence type="ECO:0000256" key="4">
    <source>
        <dbReference type="ARBA" id="ARBA00022764"/>
    </source>
</evidence>
<evidence type="ECO:0000313" key="9">
    <source>
        <dbReference type="Proteomes" id="UP001481413"/>
    </source>
</evidence>
<comment type="subcellular location">
    <subcellularLocation>
        <location evidence="1">Periplasm</location>
    </subcellularLocation>
</comment>
<comment type="similarity">
    <text evidence="2">Belongs to the RseB family.</text>
</comment>
<accession>A0ABP9ZVI2</accession>
<dbReference type="Pfam" id="PF03888">
    <property type="entry name" value="MucB_RseB"/>
    <property type="match status" value="1"/>
</dbReference>
<evidence type="ECO:0000256" key="3">
    <source>
        <dbReference type="ARBA" id="ARBA00022729"/>
    </source>
</evidence>
<keyword evidence="3 5" id="KW-0732">Signal</keyword>
<dbReference type="InterPro" id="IPR038484">
    <property type="entry name" value="MucB/RseB_C_sf"/>
</dbReference>
<keyword evidence="9" id="KW-1185">Reference proteome</keyword>
<dbReference type="InterPro" id="IPR033434">
    <property type="entry name" value="MucB/RseB_N"/>
</dbReference>
<dbReference type="Pfam" id="PF17188">
    <property type="entry name" value="MucB_RseB_C"/>
    <property type="match status" value="1"/>
</dbReference>
<proteinExistence type="inferred from homology"/>
<dbReference type="CDD" id="cd16327">
    <property type="entry name" value="RseB"/>
    <property type="match status" value="1"/>
</dbReference>
<dbReference type="PIRSF" id="PIRSF005427">
    <property type="entry name" value="RseB"/>
    <property type="match status" value="1"/>
</dbReference>
<evidence type="ECO:0000256" key="1">
    <source>
        <dbReference type="ARBA" id="ARBA00004418"/>
    </source>
</evidence>
<reference evidence="8 9" key="1">
    <citation type="submission" date="2024-04" db="EMBL/GenBank/DDBJ databases">
        <title>Draft genome sequence of Thalassolituus maritimus NBRC 116585.</title>
        <authorList>
            <person name="Miyakawa T."/>
            <person name="Kusuya Y."/>
            <person name="Miura T."/>
        </authorList>
    </citation>
    <scope>NUCLEOTIDE SEQUENCE [LARGE SCALE GENOMIC DNA]</scope>
    <source>
        <strain evidence="8 9">5NW40-0001</strain>
    </source>
</reference>
<dbReference type="InterPro" id="IPR005588">
    <property type="entry name" value="MucB_RseB"/>
</dbReference>
<feature type="domain" description="MucB/RseB N-terminal" evidence="6">
    <location>
        <begin position="21"/>
        <end position="196"/>
    </location>
</feature>
<evidence type="ECO:0000256" key="2">
    <source>
        <dbReference type="ARBA" id="ARBA00008150"/>
    </source>
</evidence>
<dbReference type="EMBL" id="BAABWH010000001">
    <property type="protein sequence ID" value="GAA6144147.1"/>
    <property type="molecule type" value="Genomic_DNA"/>
</dbReference>
<gene>
    <name evidence="8" type="ORF">NBRC116585_02640</name>
</gene>
<evidence type="ECO:0000259" key="7">
    <source>
        <dbReference type="Pfam" id="PF17188"/>
    </source>
</evidence>
<dbReference type="Proteomes" id="UP001481413">
    <property type="component" value="Unassembled WGS sequence"/>
</dbReference>
<dbReference type="InterPro" id="IPR033436">
    <property type="entry name" value="MucB/RseB_C"/>
</dbReference>
<protein>
    <submittedName>
        <fullName evidence="8">MucB/RseB C-terminal domain-containing protein</fullName>
    </submittedName>
</protein>
<keyword evidence="4" id="KW-0574">Periplasm</keyword>
<evidence type="ECO:0000313" key="8">
    <source>
        <dbReference type="EMBL" id="GAA6144147.1"/>
    </source>
</evidence>
<dbReference type="Gene3D" id="2.50.20.10">
    <property type="entry name" value="Lipoprotein localisation LolA/LolB/LppX"/>
    <property type="match status" value="1"/>
</dbReference>
<evidence type="ECO:0000256" key="5">
    <source>
        <dbReference type="SAM" id="SignalP"/>
    </source>
</evidence>
<dbReference type="Gene3D" id="3.30.200.100">
    <property type="entry name" value="MucB/RseB, C-terminal domain"/>
    <property type="match status" value="1"/>
</dbReference>
<dbReference type="PANTHER" id="PTHR38782:SF1">
    <property type="entry name" value="SIGMA-E FACTOR REGULATORY PROTEIN RSEB"/>
    <property type="match status" value="1"/>
</dbReference>
<sequence>MWKVLCGIALLWPGVSLADEADDLLSEMASSLKSRHYSGLVTYGYGDQWHSAKIQQGPANQQMSLRIDYLTGERRSQIRSGNEVVCIHQGVHLPGMTPDILKPFNSYFPVHSDTFEQYYTVQRADRLDQRIAGRDSAALRITPTTPDRYGYRLWLDSETALPLKADIINSKNDVLQRFQFAAIDVSAAPAPERFQQGQTGHTVQLHRHLTDSEQIRALESEWYPDWLPLGFTLQRYSLSRDAQVSVKSERMKFSDGLASFTFFVDAVSEQHSGNLSARMSRQWGPVSATVEDVVHSDGKLRLTVVGELPPATLERILLSALPDQSPAMTESLGTRPILSQR</sequence>
<organism evidence="8 9">
    <name type="scientific">Thalassolituus maritimus</name>
    <dbReference type="NCBI Taxonomy" id="484498"/>
    <lineage>
        <taxon>Bacteria</taxon>
        <taxon>Pseudomonadati</taxon>
        <taxon>Pseudomonadota</taxon>
        <taxon>Gammaproteobacteria</taxon>
        <taxon>Oceanospirillales</taxon>
        <taxon>Oceanospirillaceae</taxon>
        <taxon>Thalassolituus</taxon>
    </lineage>
</organism>
<comment type="caution">
    <text evidence="8">The sequence shown here is derived from an EMBL/GenBank/DDBJ whole genome shotgun (WGS) entry which is preliminary data.</text>
</comment>